<reference evidence="1 2" key="1">
    <citation type="submission" date="2019-03" db="EMBL/GenBank/DDBJ databases">
        <title>Genomic features of bacteria from cold environments.</title>
        <authorList>
            <person name="Shen L."/>
        </authorList>
    </citation>
    <scope>NUCLEOTIDE SEQUENCE [LARGE SCALE GENOMIC DNA]</scope>
    <source>
        <strain evidence="2">T3246-1</strain>
    </source>
</reference>
<dbReference type="EMBL" id="SMNA01000005">
    <property type="protein sequence ID" value="TDE94266.1"/>
    <property type="molecule type" value="Genomic_DNA"/>
</dbReference>
<dbReference type="RefSeq" id="WP_133107992.1">
    <property type="nucleotide sequence ID" value="NZ_SMNA01000005.1"/>
</dbReference>
<evidence type="ECO:0000313" key="2">
    <source>
        <dbReference type="Proteomes" id="UP000504882"/>
    </source>
</evidence>
<name>A0ABY2E7H4_9MICO</name>
<keyword evidence="2" id="KW-1185">Reference proteome</keyword>
<dbReference type="Proteomes" id="UP000504882">
    <property type="component" value="Unassembled WGS sequence"/>
</dbReference>
<accession>A0ABY2E7H4</accession>
<protein>
    <submittedName>
        <fullName evidence="1">Uncharacterized protein</fullName>
    </submittedName>
</protein>
<gene>
    <name evidence="1" type="ORF">EXU48_12625</name>
</gene>
<comment type="caution">
    <text evidence="1">The sequence shown here is derived from an EMBL/GenBank/DDBJ whole genome shotgun (WGS) entry which is preliminary data.</text>
</comment>
<sequence>MATTVGPLGWMESSDLADGATITVLRGVDGGAVLKAFGAMGTPVPPGTRMQEASGGDLPLPWAVVAAVAGRVLVVEPNGWVGTNPVVLRRASPGGLAVSVYWNVNLLTDVEIAENGAVIGGINDTQPHGADRFRELVAPLGLPGSGVEALGAVAWGLRAQAELVGLSLTQQLWQHLRTQPCAYLLVPPLPEQYGNRHTWHQDVATLTAAAVAADAGLVRELTWQSAGQVAAAAGAGQRAEVVSTLANRALDASADLAARRAFLGAGNEIVLWRMLYAATNPDAPTALLGVLADASFLLDDAAFADLLARVRAHLPS</sequence>
<evidence type="ECO:0000313" key="1">
    <source>
        <dbReference type="EMBL" id="TDE94266.1"/>
    </source>
</evidence>
<proteinExistence type="predicted"/>
<organism evidence="1 2">
    <name type="scientific">Occultella glacieicola</name>
    <dbReference type="NCBI Taxonomy" id="2518684"/>
    <lineage>
        <taxon>Bacteria</taxon>
        <taxon>Bacillati</taxon>
        <taxon>Actinomycetota</taxon>
        <taxon>Actinomycetes</taxon>
        <taxon>Micrococcales</taxon>
        <taxon>Ruaniaceae</taxon>
        <taxon>Occultella</taxon>
    </lineage>
</organism>